<accession>A0AAV1FWI3</accession>
<dbReference type="Proteomes" id="UP001178508">
    <property type="component" value="Chromosome 10"/>
</dbReference>
<reference evidence="1" key="1">
    <citation type="submission" date="2023-08" db="EMBL/GenBank/DDBJ databases">
        <authorList>
            <person name="Alioto T."/>
            <person name="Alioto T."/>
            <person name="Gomez Garrido J."/>
        </authorList>
    </citation>
    <scope>NUCLEOTIDE SEQUENCE</scope>
</reference>
<gene>
    <name evidence="1" type="ORF">XNOV1_A035470</name>
</gene>
<evidence type="ECO:0000313" key="1">
    <source>
        <dbReference type="EMBL" id="CAJ1065947.1"/>
    </source>
</evidence>
<protein>
    <submittedName>
        <fullName evidence="1">Uncharacterized protein</fullName>
    </submittedName>
</protein>
<keyword evidence="2" id="KW-1185">Reference proteome</keyword>
<dbReference type="AlphaFoldDB" id="A0AAV1FWI3"/>
<evidence type="ECO:0000313" key="2">
    <source>
        <dbReference type="Proteomes" id="UP001178508"/>
    </source>
</evidence>
<dbReference type="EMBL" id="OY660873">
    <property type="protein sequence ID" value="CAJ1065947.1"/>
    <property type="molecule type" value="Genomic_DNA"/>
</dbReference>
<organism evidence="1 2">
    <name type="scientific">Xyrichtys novacula</name>
    <name type="common">Pearly razorfish</name>
    <name type="synonym">Hemipteronotus novacula</name>
    <dbReference type="NCBI Taxonomy" id="13765"/>
    <lineage>
        <taxon>Eukaryota</taxon>
        <taxon>Metazoa</taxon>
        <taxon>Chordata</taxon>
        <taxon>Craniata</taxon>
        <taxon>Vertebrata</taxon>
        <taxon>Euteleostomi</taxon>
        <taxon>Actinopterygii</taxon>
        <taxon>Neopterygii</taxon>
        <taxon>Teleostei</taxon>
        <taxon>Neoteleostei</taxon>
        <taxon>Acanthomorphata</taxon>
        <taxon>Eupercaria</taxon>
        <taxon>Labriformes</taxon>
        <taxon>Labridae</taxon>
        <taxon>Xyrichtys</taxon>
    </lineage>
</organism>
<proteinExistence type="predicted"/>
<name>A0AAV1FWI3_XYRNO</name>
<sequence length="82" mass="9553">MTKASSILIFTSCFFEIDPYGRQCRPQSRSHGLLCWWTRKLFLDPLEEQKSPNKLPLPFTFALLIAFQPSRDVNQRFETNGS</sequence>